<feature type="chain" id="PRO_5018243183" description="Dicarboxylate transport domain-containing protein" evidence="1">
    <location>
        <begin position="19"/>
        <end position="602"/>
    </location>
</feature>
<evidence type="ECO:0000256" key="1">
    <source>
        <dbReference type="SAM" id="SignalP"/>
    </source>
</evidence>
<accession>A0A3N0V6J9</accession>
<evidence type="ECO:0000313" key="2">
    <source>
        <dbReference type="EMBL" id="ROH88399.1"/>
    </source>
</evidence>
<dbReference type="AlphaFoldDB" id="A0A3N0V6J9"/>
<keyword evidence="3" id="KW-1185">Reference proteome</keyword>
<evidence type="ECO:0008006" key="4">
    <source>
        <dbReference type="Google" id="ProtNLM"/>
    </source>
</evidence>
<sequence>MMALLTLVLSLASPSLHAVSSITVQIGAISSPNFQASDLNLELPLHSGKAVTLKTRLKQADSSWAEASLHCPALENPQAGMWRCRDAKLASPQANGNVSVALQLPVAQQPFKADLQLAAFSFSDRVGLHAGDKLAADVSLQATHDATGWRWQAALDWREGELFWQPFYFASGGHSLHAAGHYSAQALQVDTAQLKLKAVGSADVSGIYNLSGKRIEQLALQTSALDLATLYPLLLKPLLDKTSLNDMEMAGTASLQLAMQAGELQDFRLDLQQADIADRKGKFALYKLQASIPWSYDAAQPIALDYAGGHLLDIPLGAARLRAELERYSLRTPQLVLPILDGALTLNEVSAAWVNQQWHWHLRADLAPISMTELSTALGWPRMEGQVAAAIPQVTYSDGKLATSGAMQFKLFDGTVTVGNLSMQTPLGLTPRLNADVQFRNLDLGALTRTFAFGAIEGRMDGDVNVLQLANWKPVQFDAMFKSSAGRYPRKISQRAVENISALGGAGAAAAVQRSVLRFFKEFNYARIGLTCRLRNSSCAMDGVDGNPAHAPVNNTASGYVIVEGSGVPAITVLGYNHSVGWDELLARLQRITAGNSKPVIQ</sequence>
<keyword evidence="1" id="KW-0732">Signal</keyword>
<feature type="signal peptide" evidence="1">
    <location>
        <begin position="1"/>
        <end position="18"/>
    </location>
</feature>
<reference evidence="2 3" key="1">
    <citation type="submission" date="2018-10" db="EMBL/GenBank/DDBJ databases">
        <authorList>
            <person name="Chen W.-M."/>
        </authorList>
    </citation>
    <scope>NUCLEOTIDE SEQUENCE [LARGE SCALE GENOMIC DNA]</scope>
    <source>
        <strain evidence="2 3">H-5</strain>
    </source>
</reference>
<name>A0A3N0V6J9_9PROT</name>
<protein>
    <recommendedName>
        <fullName evidence="4">Dicarboxylate transport domain-containing protein</fullName>
    </recommendedName>
</protein>
<organism evidence="2 3">
    <name type="scientific">Pseudomethylobacillus aquaticus</name>
    <dbReference type="NCBI Taxonomy" id="2676064"/>
    <lineage>
        <taxon>Bacteria</taxon>
        <taxon>Pseudomonadati</taxon>
        <taxon>Pseudomonadota</taxon>
        <taxon>Betaproteobacteria</taxon>
        <taxon>Nitrosomonadales</taxon>
        <taxon>Methylophilaceae</taxon>
        <taxon>Pseudomethylobacillus</taxon>
    </lineage>
</organism>
<gene>
    <name evidence="2" type="ORF">ED236_02795</name>
</gene>
<comment type="caution">
    <text evidence="2">The sequence shown here is derived from an EMBL/GenBank/DDBJ whole genome shotgun (WGS) entry which is preliminary data.</text>
</comment>
<proteinExistence type="predicted"/>
<dbReference type="EMBL" id="RJVP01000001">
    <property type="protein sequence ID" value="ROH88399.1"/>
    <property type="molecule type" value="Genomic_DNA"/>
</dbReference>
<dbReference type="Proteomes" id="UP000275137">
    <property type="component" value="Unassembled WGS sequence"/>
</dbReference>
<evidence type="ECO:0000313" key="3">
    <source>
        <dbReference type="Proteomes" id="UP000275137"/>
    </source>
</evidence>